<dbReference type="RefSeq" id="WP_083010005.1">
    <property type="nucleotide sequence ID" value="NZ_CP060015.1"/>
</dbReference>
<evidence type="ECO:0000313" key="9">
    <source>
        <dbReference type="EMBL" id="ORA84169.1"/>
    </source>
</evidence>
<evidence type="ECO:0000256" key="3">
    <source>
        <dbReference type="ARBA" id="ARBA00022448"/>
    </source>
</evidence>
<accession>A0ABX3SVZ3</accession>
<dbReference type="Proteomes" id="UP000243140">
    <property type="component" value="Unassembled WGS sequence"/>
</dbReference>
<keyword evidence="10" id="KW-1185">Reference proteome</keyword>
<keyword evidence="7 8" id="KW-0472">Membrane</keyword>
<comment type="caution">
    <text evidence="9">The sequence shown here is derived from an EMBL/GenBank/DDBJ whole genome shotgun (WGS) entry which is preliminary data.</text>
</comment>
<evidence type="ECO:0000256" key="7">
    <source>
        <dbReference type="ARBA" id="ARBA00023136"/>
    </source>
</evidence>
<keyword evidence="4" id="KW-0533">Nickel</keyword>
<feature type="transmembrane region" description="Helical" evidence="8">
    <location>
        <begin position="101"/>
        <end position="123"/>
    </location>
</feature>
<evidence type="ECO:0000256" key="5">
    <source>
        <dbReference type="ARBA" id="ARBA00022692"/>
    </source>
</evidence>
<feature type="transmembrane region" description="Helical" evidence="8">
    <location>
        <begin position="216"/>
        <end position="239"/>
    </location>
</feature>
<feature type="transmembrane region" description="Helical" evidence="8">
    <location>
        <begin position="143"/>
        <end position="171"/>
    </location>
</feature>
<evidence type="ECO:0000256" key="8">
    <source>
        <dbReference type="RuleBase" id="RU362101"/>
    </source>
</evidence>
<proteinExistence type="inferred from homology"/>
<feature type="transmembrane region" description="Helical" evidence="8">
    <location>
        <begin position="338"/>
        <end position="358"/>
    </location>
</feature>
<sequence length="378" mass="40688">MTSGLASGRSGLARLHGALAPAEWWRLGSMLTVIVALHLVGWLTLVLIVDPARLSLGGKAFGIGVGLAAYTLGMRHAFDADHIAAIDNTTRKLMADGQRPLAAGFFFSLGHSTVVFALALLLTTGVRAIVGPVEDDSSTLHHYTGLIGTSVSGVFLYLIAVLNVVVLVGILRVFARLRRGDYDPEKDGAELEQQLDNRGLVNRFFGRFTKSITKSWHLYPVGLLFGLGFDTATEIALLVLAGTSAAAGLPWYAILCLPVLFTAGMCLLDTIDGSFMNFAYGWAFSNPVRKIYYNITITALSVAVALVIGSVELLGLFAGQLGWRGPLWEWLGGLDLNTVGFVVVGMFVLTWAVALLVWRYGRIEEKWTSPALEAETAS</sequence>
<reference evidence="9 10" key="1">
    <citation type="submission" date="2017-02" db="EMBL/GenBank/DDBJ databases">
        <title>The new phylogeny of genus Mycobacterium.</title>
        <authorList>
            <person name="Tortoli E."/>
            <person name="Trovato A."/>
            <person name="Cirillo D.M."/>
        </authorList>
    </citation>
    <scope>NUCLEOTIDE SEQUENCE [LARGE SCALE GENOMIC DNA]</scope>
    <source>
        <strain evidence="9 10">IP1130001</strain>
    </source>
</reference>
<keyword evidence="3 8" id="KW-0813">Transport</keyword>
<evidence type="ECO:0000256" key="6">
    <source>
        <dbReference type="ARBA" id="ARBA00022989"/>
    </source>
</evidence>
<keyword evidence="6 8" id="KW-1133">Transmembrane helix</keyword>
<evidence type="ECO:0000256" key="4">
    <source>
        <dbReference type="ARBA" id="ARBA00022596"/>
    </source>
</evidence>
<dbReference type="NCBIfam" id="TIGR00802">
    <property type="entry name" value="nico"/>
    <property type="match status" value="1"/>
</dbReference>
<dbReference type="PANTHER" id="PTHR31611:SF0">
    <property type="entry name" value="HIGH-AFFINITY NICKEL TRANSPORT PROTEIN NIC1"/>
    <property type="match status" value="1"/>
</dbReference>
<dbReference type="PANTHER" id="PTHR31611">
    <property type="entry name" value="HIGH-AFFINITY NICKEL TRANSPORT PROTEIN NIC1"/>
    <property type="match status" value="1"/>
</dbReference>
<feature type="transmembrane region" description="Helical" evidence="8">
    <location>
        <begin position="24"/>
        <end position="49"/>
    </location>
</feature>
<feature type="transmembrane region" description="Helical" evidence="8">
    <location>
        <begin position="251"/>
        <end position="271"/>
    </location>
</feature>
<dbReference type="Pfam" id="PF03824">
    <property type="entry name" value="NicO"/>
    <property type="match status" value="1"/>
</dbReference>
<evidence type="ECO:0000256" key="2">
    <source>
        <dbReference type="ARBA" id="ARBA00010892"/>
    </source>
</evidence>
<keyword evidence="5 8" id="KW-0812">Transmembrane</keyword>
<comment type="similarity">
    <text evidence="2 8">Belongs to the NiCoT transporter (TC 2.A.52) family.</text>
</comment>
<evidence type="ECO:0000313" key="10">
    <source>
        <dbReference type="Proteomes" id="UP000243140"/>
    </source>
</evidence>
<dbReference type="InterPro" id="IPR011541">
    <property type="entry name" value="Ni/Co_transpt_high_affinity"/>
</dbReference>
<dbReference type="InterPro" id="IPR004688">
    <property type="entry name" value="Ni/Co_transpt"/>
</dbReference>
<organism evidence="9 10">
    <name type="scientific">Mycobacterium malmoense</name>
    <dbReference type="NCBI Taxonomy" id="1780"/>
    <lineage>
        <taxon>Bacteria</taxon>
        <taxon>Bacillati</taxon>
        <taxon>Actinomycetota</taxon>
        <taxon>Actinomycetes</taxon>
        <taxon>Mycobacteriales</taxon>
        <taxon>Mycobacteriaceae</taxon>
        <taxon>Mycobacterium</taxon>
    </lineage>
</organism>
<protein>
    <recommendedName>
        <fullName evidence="8">Nickel/cobalt efflux system</fullName>
    </recommendedName>
</protein>
<gene>
    <name evidence="9" type="ORF">BST29_06615</name>
</gene>
<name>A0ABX3SVZ3_MYCMA</name>
<comment type="subcellular location">
    <subcellularLocation>
        <location evidence="8">Cell membrane</location>
        <topology evidence="8">Multi-pass membrane protein</topology>
    </subcellularLocation>
    <subcellularLocation>
        <location evidence="1">Endomembrane system</location>
        <topology evidence="1">Multi-pass membrane protein</topology>
    </subcellularLocation>
</comment>
<dbReference type="EMBL" id="MVHV01000005">
    <property type="protein sequence ID" value="ORA84169.1"/>
    <property type="molecule type" value="Genomic_DNA"/>
</dbReference>
<evidence type="ECO:0000256" key="1">
    <source>
        <dbReference type="ARBA" id="ARBA00004127"/>
    </source>
</evidence>
<feature type="transmembrane region" description="Helical" evidence="8">
    <location>
        <begin position="291"/>
        <end position="318"/>
    </location>
</feature>